<reference evidence="2 3" key="1">
    <citation type="submission" date="2018-08" db="EMBL/GenBank/DDBJ databases">
        <title>A genome reference for cultivated species of the human gut microbiota.</title>
        <authorList>
            <person name="Zou Y."/>
            <person name="Xue W."/>
            <person name="Luo G."/>
        </authorList>
    </citation>
    <scope>NUCLEOTIDE SEQUENCE [LARGE SCALE GENOMIC DNA]</scope>
    <source>
        <strain evidence="2 3">AF33-12</strain>
    </source>
</reference>
<dbReference type="InterPro" id="IPR007822">
    <property type="entry name" value="LANC-like"/>
</dbReference>
<dbReference type="PRINTS" id="PR01950">
    <property type="entry name" value="LANCSUPER"/>
</dbReference>
<gene>
    <name evidence="2" type="ORF">DWZ50_18990</name>
</gene>
<evidence type="ECO:0000313" key="3">
    <source>
        <dbReference type="Proteomes" id="UP000285610"/>
    </source>
</evidence>
<dbReference type="GO" id="GO:0046872">
    <property type="term" value="F:metal ion binding"/>
    <property type="evidence" value="ECO:0007669"/>
    <property type="project" value="UniProtKB-KW"/>
</dbReference>
<keyword evidence="1" id="KW-0479">Metal-binding</keyword>
<name>A0A415S089_MEDGN</name>
<dbReference type="InterPro" id="IPR033889">
    <property type="entry name" value="LanC"/>
</dbReference>
<dbReference type="SUPFAM" id="SSF158745">
    <property type="entry name" value="LanC-like"/>
    <property type="match status" value="1"/>
</dbReference>
<keyword evidence="1" id="KW-0862">Zinc</keyword>
<protein>
    <recommendedName>
        <fullName evidence="4">Lantibiotic biosynthesis protein</fullName>
    </recommendedName>
</protein>
<dbReference type="EMBL" id="QRQE01000084">
    <property type="protein sequence ID" value="RHM68443.1"/>
    <property type="molecule type" value="Genomic_DNA"/>
</dbReference>
<dbReference type="Pfam" id="PF05147">
    <property type="entry name" value="LANC_like"/>
    <property type="match status" value="1"/>
</dbReference>
<dbReference type="AlphaFoldDB" id="A0A415S089"/>
<feature type="binding site" evidence="1">
    <location>
        <position position="332"/>
    </location>
    <ligand>
        <name>Zn(2+)</name>
        <dbReference type="ChEBI" id="CHEBI:29105"/>
    </ligand>
</feature>
<comment type="caution">
    <text evidence="2">The sequence shown here is derived from an EMBL/GenBank/DDBJ whole genome shotgun (WGS) entry which is preliminary data.</text>
</comment>
<sequence length="423" mass="48120">MKLTNEKIGELDTLVLKLSKKLSNVSYVEDVLKKSGLEYKEYSLAVSYPALCILFSELQAHFPEEKFELVAHKYLEKINNSFETNGVDDISLFDGLSGVGYAAECMSQNGKFYQRFIAGLNEKIIERVEQNIIEYRKNPVNELFYDVMYGITGIGNYLLNFPYKEEIKDTLRSIVLYIMELCDPNYIDTPKFTIDPHDSPLFTAIRNKEKKYVNLGISHGIPGMLLLLIKTYEAGIVVPKQLDTIKFVAIYISNCCIKKEKEIFWESQKIVGMSNIGAIAARDAWCYGTPGVSYSLLRASKILKDEEMFHLAVNSMKLSIKERREIISPTFCHGLSGLCCLARKYYEYTSDGYFYDAYMNLLGDIVNLYNEDAPFGFKDKEIKRGKIVSEDEIGLLTGASGVILTILSCYRPVATKWDSIFLL</sequence>
<feature type="binding site" evidence="1">
    <location>
        <position position="333"/>
    </location>
    <ligand>
        <name>Zn(2+)</name>
        <dbReference type="ChEBI" id="CHEBI:29105"/>
    </ligand>
</feature>
<proteinExistence type="predicted"/>
<evidence type="ECO:0008006" key="4">
    <source>
        <dbReference type="Google" id="ProtNLM"/>
    </source>
</evidence>
<evidence type="ECO:0000256" key="1">
    <source>
        <dbReference type="PIRSR" id="PIRSR607822-1"/>
    </source>
</evidence>
<evidence type="ECO:0000313" key="2">
    <source>
        <dbReference type="EMBL" id="RHM68443.1"/>
    </source>
</evidence>
<accession>A0A415S089</accession>
<dbReference type="RefSeq" id="WP_118445440.1">
    <property type="nucleotide sequence ID" value="NZ_JBCPGC010000101.1"/>
</dbReference>
<dbReference type="Proteomes" id="UP000285610">
    <property type="component" value="Unassembled WGS sequence"/>
</dbReference>
<dbReference type="CDD" id="cd04793">
    <property type="entry name" value="LanC"/>
    <property type="match status" value="1"/>
</dbReference>
<dbReference type="Gene3D" id="1.50.10.20">
    <property type="match status" value="1"/>
</dbReference>
<organism evidence="2 3">
    <name type="scientific">Mediterraneibacter gnavus</name>
    <name type="common">Ruminococcus gnavus</name>
    <dbReference type="NCBI Taxonomy" id="33038"/>
    <lineage>
        <taxon>Bacteria</taxon>
        <taxon>Bacillati</taxon>
        <taxon>Bacillota</taxon>
        <taxon>Clostridia</taxon>
        <taxon>Lachnospirales</taxon>
        <taxon>Lachnospiraceae</taxon>
        <taxon>Mediterraneibacter</taxon>
    </lineage>
</organism>
<dbReference type="SMART" id="SM01260">
    <property type="entry name" value="LANC_like"/>
    <property type="match status" value="1"/>
</dbReference>
<dbReference type="GO" id="GO:0031179">
    <property type="term" value="P:peptide modification"/>
    <property type="evidence" value="ECO:0007669"/>
    <property type="project" value="InterPro"/>
</dbReference>
<dbReference type="PRINTS" id="PR01955">
    <property type="entry name" value="LANCFRANKIA"/>
</dbReference>
<feature type="binding site" evidence="1">
    <location>
        <position position="286"/>
    </location>
    <ligand>
        <name>Zn(2+)</name>
        <dbReference type="ChEBI" id="CHEBI:29105"/>
    </ligand>
</feature>